<name>A0A8T2NWH3_9TELE</name>
<organism evidence="2 3">
    <name type="scientific">Albula glossodonta</name>
    <name type="common">roundjaw bonefish</name>
    <dbReference type="NCBI Taxonomy" id="121402"/>
    <lineage>
        <taxon>Eukaryota</taxon>
        <taxon>Metazoa</taxon>
        <taxon>Chordata</taxon>
        <taxon>Craniata</taxon>
        <taxon>Vertebrata</taxon>
        <taxon>Euteleostomi</taxon>
        <taxon>Actinopterygii</taxon>
        <taxon>Neopterygii</taxon>
        <taxon>Teleostei</taxon>
        <taxon>Albuliformes</taxon>
        <taxon>Albulidae</taxon>
        <taxon>Albula</taxon>
    </lineage>
</organism>
<evidence type="ECO:0000313" key="2">
    <source>
        <dbReference type="EMBL" id="KAG9344705.1"/>
    </source>
</evidence>
<comment type="caution">
    <text evidence="2">The sequence shown here is derived from an EMBL/GenBank/DDBJ whole genome shotgun (WGS) entry which is preliminary data.</text>
</comment>
<gene>
    <name evidence="2" type="ORF">JZ751_010392</name>
</gene>
<evidence type="ECO:0000313" key="3">
    <source>
        <dbReference type="Proteomes" id="UP000824540"/>
    </source>
</evidence>
<sequence length="378" mass="40878">MFPESPHSACHDALTGLLSGPQQAEPLRWRGGMAGGCGVLSTQAVLKESYALQAVLIQWGWGVGGGGSQGSAYTNGRESDCRLLSAVKYLCSPHAGGIFECLRTIRGNTKSSFQKPDTVFVKEFSRRKSEEYEIALLGLDSVMYAQSVDRMASLFLRLCNVCPACCQEGAPITGPGSRWLNHKSCSLPTSTPSKCRERVIDQVPTAPWSPAQEGLLRNKRPPLSAESLLIASLPPTINRFHSLFTHLWSIRGERQQNAFLPSDILKLTILNAARRDLGLVGPRTSVLLFKAAGMSPSRLIYGTICYGLGSCQGAARHCGVAATTSPARWDNRPLRSGTTPTPPPRPSGSDIMKWAQQKLTSSLMPWQSLPACPSSLII</sequence>
<accession>A0A8T2NWH3</accession>
<proteinExistence type="predicted"/>
<reference evidence="2" key="1">
    <citation type="thesis" date="2021" institute="BYU ScholarsArchive" country="Provo, UT, USA">
        <title>Applications of and Algorithms for Genome Assembly and Genomic Analyses with an Emphasis on Marine Teleosts.</title>
        <authorList>
            <person name="Pickett B.D."/>
        </authorList>
    </citation>
    <scope>NUCLEOTIDE SEQUENCE</scope>
    <source>
        <strain evidence="2">HI-2016</strain>
    </source>
</reference>
<keyword evidence="3" id="KW-1185">Reference proteome</keyword>
<protein>
    <submittedName>
        <fullName evidence="2">Uncharacterized protein</fullName>
    </submittedName>
</protein>
<evidence type="ECO:0000256" key="1">
    <source>
        <dbReference type="SAM" id="MobiDB-lite"/>
    </source>
</evidence>
<feature type="region of interest" description="Disordered" evidence="1">
    <location>
        <begin position="329"/>
        <end position="350"/>
    </location>
</feature>
<dbReference type="EMBL" id="JAFBMS010000019">
    <property type="protein sequence ID" value="KAG9344705.1"/>
    <property type="molecule type" value="Genomic_DNA"/>
</dbReference>
<dbReference type="AlphaFoldDB" id="A0A8T2NWH3"/>
<dbReference type="Proteomes" id="UP000824540">
    <property type="component" value="Unassembled WGS sequence"/>
</dbReference>